<dbReference type="InterPro" id="IPR027417">
    <property type="entry name" value="P-loop_NTPase"/>
</dbReference>
<dbReference type="SMART" id="SM00885">
    <property type="entry name" value="D5_N"/>
    <property type="match status" value="1"/>
</dbReference>
<dbReference type="InterPro" id="IPR014818">
    <property type="entry name" value="Phage/plasmid_primase_P4_C"/>
</dbReference>
<dbReference type="PROSITE" id="PS51206">
    <property type="entry name" value="SF3_HELICASE_1"/>
    <property type="match status" value="1"/>
</dbReference>
<evidence type="ECO:0000256" key="1">
    <source>
        <dbReference type="ARBA" id="ARBA00022741"/>
    </source>
</evidence>
<proteinExistence type="predicted"/>
<reference evidence="5 6" key="1">
    <citation type="submission" date="2018-07" db="EMBL/GenBank/DDBJ databases">
        <title>Genome sequences of six Lactobacillus spp. isolated from bumble bee guts.</title>
        <authorList>
            <person name="Motta E.V.S."/>
            <person name="Moran N.A."/>
        </authorList>
    </citation>
    <scope>NUCLEOTIDE SEQUENCE [LARGE SCALE GENOMIC DNA]</scope>
    <source>
        <strain evidence="5 6">LV-8.1</strain>
    </source>
</reference>
<feature type="domain" description="SF3 helicase" evidence="4">
    <location>
        <begin position="361"/>
        <end position="515"/>
    </location>
</feature>
<dbReference type="RefSeq" id="WP_118910612.1">
    <property type="nucleotide sequence ID" value="NZ_QOCS01000009.1"/>
</dbReference>
<dbReference type="PANTHER" id="PTHR35372:SF2">
    <property type="entry name" value="SF3 HELICASE DOMAIN-CONTAINING PROTEIN"/>
    <property type="match status" value="1"/>
</dbReference>
<keyword evidence="2" id="KW-0378">Hydrolase</keyword>
<comment type="caution">
    <text evidence="5">The sequence shown here is derived from an EMBL/GenBank/DDBJ whole genome shotgun (WGS) entry which is preliminary data.</text>
</comment>
<name>A0A417Z830_9LACO</name>
<gene>
    <name evidence="5" type="ORF">DS832_04740</name>
</gene>
<evidence type="ECO:0000313" key="5">
    <source>
        <dbReference type="EMBL" id="RHW46798.1"/>
    </source>
</evidence>
<dbReference type="GO" id="GO:0005524">
    <property type="term" value="F:ATP binding"/>
    <property type="evidence" value="ECO:0007669"/>
    <property type="project" value="UniProtKB-KW"/>
</dbReference>
<dbReference type="InterPro" id="IPR051620">
    <property type="entry name" value="ORF904-like_C"/>
</dbReference>
<protein>
    <recommendedName>
        <fullName evidence="4">SF3 helicase domain-containing protein</fullName>
    </recommendedName>
</protein>
<dbReference type="SUPFAM" id="SSF52540">
    <property type="entry name" value="P-loop containing nucleoside triphosphate hydrolases"/>
    <property type="match status" value="1"/>
</dbReference>
<dbReference type="PANTHER" id="PTHR35372">
    <property type="entry name" value="ATP BINDING PROTEIN-RELATED"/>
    <property type="match status" value="1"/>
</dbReference>
<organism evidence="5 6">
    <name type="scientific">Bombilactobacillus bombi</name>
    <dbReference type="NCBI Taxonomy" id="1303590"/>
    <lineage>
        <taxon>Bacteria</taxon>
        <taxon>Bacillati</taxon>
        <taxon>Bacillota</taxon>
        <taxon>Bacilli</taxon>
        <taxon>Lactobacillales</taxon>
        <taxon>Lactobacillaceae</taxon>
        <taxon>Bombilactobacillus</taxon>
    </lineage>
</organism>
<evidence type="ECO:0000256" key="3">
    <source>
        <dbReference type="ARBA" id="ARBA00022840"/>
    </source>
</evidence>
<dbReference type="SUPFAM" id="SSF56747">
    <property type="entry name" value="Prim-pol domain"/>
    <property type="match status" value="1"/>
</dbReference>
<dbReference type="InterPro" id="IPR006500">
    <property type="entry name" value="Helicase_put_C_phage/plasmid"/>
</dbReference>
<dbReference type="NCBIfam" id="TIGR01613">
    <property type="entry name" value="primase_Cterm"/>
    <property type="match status" value="1"/>
</dbReference>
<keyword evidence="3" id="KW-0067">ATP-binding</keyword>
<evidence type="ECO:0000313" key="6">
    <source>
        <dbReference type="Proteomes" id="UP000284822"/>
    </source>
</evidence>
<dbReference type="Pfam" id="PF08706">
    <property type="entry name" value="D5_N"/>
    <property type="match status" value="1"/>
</dbReference>
<dbReference type="EMBL" id="QOCS01000009">
    <property type="protein sequence ID" value="RHW46798.1"/>
    <property type="molecule type" value="Genomic_DNA"/>
</dbReference>
<sequence length="641" mass="74403">MEFIILDENKHPTHKFKTKADTKTAQEVKEFDNYAAVVPKGFIVLDFDTVDDAEIMLQIADGLKLKTRVYQTKRGYHFWFKANEVFKNFVKARLACGIFADCRSGTNGDKRAFVVLKKNGKKRKLIRKVALKDLDEVPEFLKPVSAPNDKFNFKEMGDGDGRNQQLYSYIVFLQGQGLKKDDIRQTISVINDYVFAEPLPDHELKIILRDEAFKPDDEVKKIDSKKVSGFKHNEFGNELINQYHIVTVNNQLYVYDDGYYQQDDKIIERKMIEMYPSIKQNQRSEVLAYIRIETHRNQADIKINPYIINVNNTRLDVRTGKLLDFTPAAIEFDRIPVTYNRDVYDESVDKMLNKVFVNDEEIRALFEEIIGYCLIKNNRYRAGFMFVGNGRNGKSTVLDMIKNFLGRRNYSTIGLDKLTDRFATAELEHKLANIGDDINNIPLKETGTIKKIFTGDSIMVERKGERPFELEPYAKMIFSANEIPRSYDKTDGFYSRLMFIPFDAKFSAEDDDYDPNIEDKLTTKSAMSYLLNLALKGVQRLLKNGEFTVPQRVLRTMKEYKTDNSTTLSWVEDQDIDLDHILKISSADLYSEFVNWCKGSGIRTNNITGKKIFNKELIQEFDLEKRQKQKGDGKRYFIVKL</sequence>
<dbReference type="AlphaFoldDB" id="A0A417Z830"/>
<dbReference type="InterPro" id="IPR045455">
    <property type="entry name" value="NrS-1_pol-like_helicase"/>
</dbReference>
<dbReference type="Pfam" id="PF19263">
    <property type="entry name" value="DUF5906"/>
    <property type="match status" value="1"/>
</dbReference>
<accession>A0A417Z830</accession>
<evidence type="ECO:0000256" key="2">
    <source>
        <dbReference type="ARBA" id="ARBA00022801"/>
    </source>
</evidence>
<dbReference type="Proteomes" id="UP000284822">
    <property type="component" value="Unassembled WGS sequence"/>
</dbReference>
<dbReference type="Gene3D" id="3.40.50.300">
    <property type="entry name" value="P-loop containing nucleotide triphosphate hydrolases"/>
    <property type="match status" value="1"/>
</dbReference>
<keyword evidence="1" id="KW-0547">Nucleotide-binding</keyword>
<dbReference type="InterPro" id="IPR014015">
    <property type="entry name" value="Helicase_SF3_DNA-vir"/>
</dbReference>
<evidence type="ECO:0000259" key="4">
    <source>
        <dbReference type="PROSITE" id="PS51206"/>
    </source>
</evidence>
<dbReference type="GO" id="GO:0016787">
    <property type="term" value="F:hydrolase activity"/>
    <property type="evidence" value="ECO:0007669"/>
    <property type="project" value="UniProtKB-KW"/>
</dbReference>